<gene>
    <name evidence="1" type="ORF">E2C01_041903</name>
</gene>
<dbReference type="AlphaFoldDB" id="A0A5B7FRL9"/>
<proteinExistence type="predicted"/>
<dbReference type="Proteomes" id="UP000324222">
    <property type="component" value="Unassembled WGS sequence"/>
</dbReference>
<protein>
    <submittedName>
        <fullName evidence="1">Uncharacterized protein</fullName>
    </submittedName>
</protein>
<keyword evidence="2" id="KW-1185">Reference proteome</keyword>
<dbReference type="EMBL" id="VSRR010008124">
    <property type="protein sequence ID" value="MPC48136.1"/>
    <property type="molecule type" value="Genomic_DNA"/>
</dbReference>
<sequence length="66" mass="6920">MRSPGPGSDLSPVRLASSQAVHLAGMDYQSDCAKLAQAGHLVHVVVMVVVVVGYSTPFPCRKEDPG</sequence>
<comment type="caution">
    <text evidence="1">The sequence shown here is derived from an EMBL/GenBank/DDBJ whole genome shotgun (WGS) entry which is preliminary data.</text>
</comment>
<name>A0A5B7FRL9_PORTR</name>
<reference evidence="1 2" key="1">
    <citation type="submission" date="2019-05" db="EMBL/GenBank/DDBJ databases">
        <title>Another draft genome of Portunus trituberculatus and its Hox gene families provides insights of decapod evolution.</title>
        <authorList>
            <person name="Jeong J.-H."/>
            <person name="Song I."/>
            <person name="Kim S."/>
            <person name="Choi T."/>
            <person name="Kim D."/>
            <person name="Ryu S."/>
            <person name="Kim W."/>
        </authorList>
    </citation>
    <scope>NUCLEOTIDE SEQUENCE [LARGE SCALE GENOMIC DNA]</scope>
    <source>
        <tissue evidence="1">Muscle</tissue>
    </source>
</reference>
<accession>A0A5B7FRL9</accession>
<evidence type="ECO:0000313" key="1">
    <source>
        <dbReference type="EMBL" id="MPC48136.1"/>
    </source>
</evidence>
<organism evidence="1 2">
    <name type="scientific">Portunus trituberculatus</name>
    <name type="common">Swimming crab</name>
    <name type="synonym">Neptunus trituberculatus</name>
    <dbReference type="NCBI Taxonomy" id="210409"/>
    <lineage>
        <taxon>Eukaryota</taxon>
        <taxon>Metazoa</taxon>
        <taxon>Ecdysozoa</taxon>
        <taxon>Arthropoda</taxon>
        <taxon>Crustacea</taxon>
        <taxon>Multicrustacea</taxon>
        <taxon>Malacostraca</taxon>
        <taxon>Eumalacostraca</taxon>
        <taxon>Eucarida</taxon>
        <taxon>Decapoda</taxon>
        <taxon>Pleocyemata</taxon>
        <taxon>Brachyura</taxon>
        <taxon>Eubrachyura</taxon>
        <taxon>Portunoidea</taxon>
        <taxon>Portunidae</taxon>
        <taxon>Portuninae</taxon>
        <taxon>Portunus</taxon>
    </lineage>
</organism>
<evidence type="ECO:0000313" key="2">
    <source>
        <dbReference type="Proteomes" id="UP000324222"/>
    </source>
</evidence>